<evidence type="ECO:0000256" key="4">
    <source>
        <dbReference type="SAM" id="Phobius"/>
    </source>
</evidence>
<dbReference type="EMBL" id="JAFMYU010000002">
    <property type="protein sequence ID" value="MBO0930110.1"/>
    <property type="molecule type" value="Genomic_DNA"/>
</dbReference>
<organism evidence="6 7">
    <name type="scientific">Fibrella aquatilis</name>
    <dbReference type="NCBI Taxonomy" id="2817059"/>
    <lineage>
        <taxon>Bacteria</taxon>
        <taxon>Pseudomonadati</taxon>
        <taxon>Bacteroidota</taxon>
        <taxon>Cytophagia</taxon>
        <taxon>Cytophagales</taxon>
        <taxon>Spirosomataceae</taxon>
        <taxon>Fibrella</taxon>
    </lineage>
</organism>
<dbReference type="Gene3D" id="1.10.10.60">
    <property type="entry name" value="Homeodomain-like"/>
    <property type="match status" value="2"/>
</dbReference>
<comment type="caution">
    <text evidence="6">The sequence shown here is derived from an EMBL/GenBank/DDBJ whole genome shotgun (WGS) entry which is preliminary data.</text>
</comment>
<keyword evidence="4" id="KW-1133">Transmembrane helix</keyword>
<evidence type="ECO:0000256" key="2">
    <source>
        <dbReference type="ARBA" id="ARBA00023125"/>
    </source>
</evidence>
<keyword evidence="1" id="KW-0805">Transcription regulation</keyword>
<dbReference type="PANTHER" id="PTHR43280">
    <property type="entry name" value="ARAC-FAMILY TRANSCRIPTIONAL REGULATOR"/>
    <property type="match status" value="1"/>
</dbReference>
<dbReference type="InterPro" id="IPR009057">
    <property type="entry name" value="Homeodomain-like_sf"/>
</dbReference>
<gene>
    <name evidence="6" type="ORF">J2I48_03850</name>
</gene>
<evidence type="ECO:0000313" key="7">
    <source>
        <dbReference type="Proteomes" id="UP000664795"/>
    </source>
</evidence>
<dbReference type="AlphaFoldDB" id="A0A939G2Y0"/>
<keyword evidence="2" id="KW-0238">DNA-binding</keyword>
<proteinExistence type="predicted"/>
<keyword evidence="3" id="KW-0804">Transcription</keyword>
<dbReference type="SUPFAM" id="SSF46689">
    <property type="entry name" value="Homeodomain-like"/>
    <property type="match status" value="1"/>
</dbReference>
<dbReference type="InterPro" id="IPR018060">
    <property type="entry name" value="HTH_AraC"/>
</dbReference>
<dbReference type="Pfam" id="PF12833">
    <property type="entry name" value="HTH_18"/>
    <property type="match status" value="1"/>
</dbReference>
<keyword evidence="4" id="KW-0812">Transmembrane</keyword>
<sequence>MDFHFNIYSVLLLFGFMQGWVYAILLWVRGRREERLSDSLLGWVLVGCCFNIWVYMLGFGGIEILWRQLEFFPRNLGLLFPPLCYFYLRSQLNADFHFTRADFVHATPFLIETTYQLVVFSFGHDFVIQWERTVHDPYYIGDFFYAVGIGSQLYYLYRALGLYRAYRDWIKTQFSDTEIISFRWFRNFLIGLTVTAVLSLLMNLLSVLYGLSYWQNWWDDVATVVLIYYASITGYAQPQPTRHLLFQATANDVIPADYTLSAPVDADPTQSQSASNQLIINPELSDDYKMLYARLLTFMTTERPYLEPELSLADLARRLHTNPVALSQVINAGVGKNFNDFVNSYRVEAFKAAVSSPVNRHLSLLGIALDCGFNSKATFNRAFKKFTGLMPKEFAEKAKITEPSVVPTVA</sequence>
<feature type="transmembrane region" description="Helical" evidence="4">
    <location>
        <begin position="138"/>
        <end position="157"/>
    </location>
</feature>
<name>A0A939G2Y0_9BACT</name>
<reference evidence="6 7" key="1">
    <citation type="submission" date="2021-03" db="EMBL/GenBank/DDBJ databases">
        <title>Fibrella sp. HMF5036 genome sequencing and assembly.</title>
        <authorList>
            <person name="Kang H."/>
            <person name="Kim H."/>
            <person name="Bae S."/>
            <person name="Joh K."/>
        </authorList>
    </citation>
    <scope>NUCLEOTIDE SEQUENCE [LARGE SCALE GENOMIC DNA]</scope>
    <source>
        <strain evidence="6 7">HMF5036</strain>
    </source>
</reference>
<keyword evidence="7" id="KW-1185">Reference proteome</keyword>
<feature type="transmembrane region" description="Helical" evidence="4">
    <location>
        <begin position="188"/>
        <end position="211"/>
    </location>
</feature>
<evidence type="ECO:0000256" key="1">
    <source>
        <dbReference type="ARBA" id="ARBA00023015"/>
    </source>
</evidence>
<feature type="domain" description="HTH araC/xylS-type" evidence="5">
    <location>
        <begin position="293"/>
        <end position="397"/>
    </location>
</feature>
<dbReference type="SMART" id="SM00342">
    <property type="entry name" value="HTH_ARAC"/>
    <property type="match status" value="1"/>
</dbReference>
<dbReference type="GO" id="GO:0043565">
    <property type="term" value="F:sequence-specific DNA binding"/>
    <property type="evidence" value="ECO:0007669"/>
    <property type="project" value="InterPro"/>
</dbReference>
<dbReference type="PROSITE" id="PS01124">
    <property type="entry name" value="HTH_ARAC_FAMILY_2"/>
    <property type="match status" value="1"/>
</dbReference>
<evidence type="ECO:0000256" key="3">
    <source>
        <dbReference type="ARBA" id="ARBA00023163"/>
    </source>
</evidence>
<feature type="transmembrane region" description="Helical" evidence="4">
    <location>
        <begin position="6"/>
        <end position="28"/>
    </location>
</feature>
<dbReference type="PANTHER" id="PTHR43280:SF29">
    <property type="entry name" value="ARAC-FAMILY TRANSCRIPTIONAL REGULATOR"/>
    <property type="match status" value="1"/>
</dbReference>
<protein>
    <submittedName>
        <fullName evidence="6">AraC family transcriptional regulator</fullName>
    </submittedName>
</protein>
<keyword evidence="4" id="KW-0472">Membrane</keyword>
<evidence type="ECO:0000259" key="5">
    <source>
        <dbReference type="PROSITE" id="PS01124"/>
    </source>
</evidence>
<accession>A0A939G2Y0</accession>
<dbReference type="GO" id="GO:0003700">
    <property type="term" value="F:DNA-binding transcription factor activity"/>
    <property type="evidence" value="ECO:0007669"/>
    <property type="project" value="InterPro"/>
</dbReference>
<dbReference type="RefSeq" id="WP_207334073.1">
    <property type="nucleotide sequence ID" value="NZ_JAFMYU010000002.1"/>
</dbReference>
<feature type="transmembrane region" description="Helical" evidence="4">
    <location>
        <begin position="40"/>
        <end position="66"/>
    </location>
</feature>
<evidence type="ECO:0000313" key="6">
    <source>
        <dbReference type="EMBL" id="MBO0930110.1"/>
    </source>
</evidence>
<dbReference type="Proteomes" id="UP000664795">
    <property type="component" value="Unassembled WGS sequence"/>
</dbReference>